<dbReference type="RefSeq" id="WP_194214095.1">
    <property type="nucleotide sequence ID" value="NZ_CP061205.1"/>
</dbReference>
<comment type="caution">
    <text evidence="1">The sequence shown here is derived from an EMBL/GenBank/DDBJ whole genome shotgun (WGS) entry which is preliminary data.</text>
</comment>
<keyword evidence="2" id="KW-1185">Reference proteome</keyword>
<dbReference type="EMBL" id="JBHRSL010000010">
    <property type="protein sequence ID" value="MFC3052223.1"/>
    <property type="molecule type" value="Genomic_DNA"/>
</dbReference>
<evidence type="ECO:0000313" key="1">
    <source>
        <dbReference type="EMBL" id="MFC3052223.1"/>
    </source>
</evidence>
<dbReference type="Gene3D" id="3.40.1260.10">
    <property type="entry name" value="DsrEFH-like"/>
    <property type="match status" value="1"/>
</dbReference>
<dbReference type="InterPro" id="IPR027396">
    <property type="entry name" value="DsrEFH-like"/>
</dbReference>
<gene>
    <name evidence="1" type="ORF">ACFOKA_09935</name>
</gene>
<protein>
    <submittedName>
        <fullName evidence="1">DsrE family protein</fullName>
    </submittedName>
</protein>
<accession>A0ABV7D4V7</accession>
<sequence>MAKAVPKHPMTLLVISPLADRIHMALMMGATAAAVGRPVTFFFSKGAIRFLVQDGWAGLVTTEGTPAPDVDAVQEAKGIADSSLLMEALPSLNVRFVACETALREHDIDVASLITRPAVEISGLADVLEKGSGGDWLTF</sequence>
<dbReference type="Pfam" id="PF02635">
    <property type="entry name" value="DsrE"/>
    <property type="match status" value="1"/>
</dbReference>
<dbReference type="InterPro" id="IPR003787">
    <property type="entry name" value="Sulphur_relay_DsrE/F-like"/>
</dbReference>
<organism evidence="1 2">
    <name type="scientific">Kordiimonas pumila</name>
    <dbReference type="NCBI Taxonomy" id="2161677"/>
    <lineage>
        <taxon>Bacteria</taxon>
        <taxon>Pseudomonadati</taxon>
        <taxon>Pseudomonadota</taxon>
        <taxon>Alphaproteobacteria</taxon>
        <taxon>Kordiimonadales</taxon>
        <taxon>Kordiimonadaceae</taxon>
        <taxon>Kordiimonas</taxon>
    </lineage>
</organism>
<dbReference type="SUPFAM" id="SSF75169">
    <property type="entry name" value="DsrEFH-like"/>
    <property type="match status" value="1"/>
</dbReference>
<dbReference type="Proteomes" id="UP001595444">
    <property type="component" value="Unassembled WGS sequence"/>
</dbReference>
<proteinExistence type="predicted"/>
<reference evidence="2" key="1">
    <citation type="journal article" date="2019" name="Int. J. Syst. Evol. Microbiol.">
        <title>The Global Catalogue of Microorganisms (GCM) 10K type strain sequencing project: providing services to taxonomists for standard genome sequencing and annotation.</title>
        <authorList>
            <consortium name="The Broad Institute Genomics Platform"/>
            <consortium name="The Broad Institute Genome Sequencing Center for Infectious Disease"/>
            <person name="Wu L."/>
            <person name="Ma J."/>
        </authorList>
    </citation>
    <scope>NUCLEOTIDE SEQUENCE [LARGE SCALE GENOMIC DNA]</scope>
    <source>
        <strain evidence="2">KCTC 62164</strain>
    </source>
</reference>
<name>A0ABV7D4V7_9PROT</name>
<evidence type="ECO:0000313" key="2">
    <source>
        <dbReference type="Proteomes" id="UP001595444"/>
    </source>
</evidence>